<evidence type="ECO:0000313" key="3">
    <source>
        <dbReference type="Proteomes" id="UP001151760"/>
    </source>
</evidence>
<sequence length="338" mass="37985">MNSTRTQLLLLEYQSKTNFTLQSLVQLLRENTDSVRSNQQMRLTTPSVPLKLKAYKALFEFYGHKTSALPACWLHLSRGTQTPSHPLKNLAFPCIAGLNVLGYEDLTGAVADINEDGFLTPSDIQHCAATPKSSPHPLTSPLPASTQPSKHSSPLTINLDPIELIFLTPPTSPHTFFDSLPDLPPRTINPPLPRPSCESIKRLANQPPPLLAMEPLLPPLPPHLLPLRPNNTFPMLTNEMWGVTMRCYGLSWKLWKWWQDYKRGDVEVFVAAAAIGIGHELDLYVRLIKVTSPPNRISSDPDRTWVDEILRFMKPVGYGPTTLLLRYSDRKESLFINL</sequence>
<feature type="region of interest" description="Disordered" evidence="1">
    <location>
        <begin position="129"/>
        <end position="153"/>
    </location>
</feature>
<reference evidence="2" key="1">
    <citation type="journal article" date="2022" name="Int. J. Mol. Sci.">
        <title>Draft Genome of Tanacetum Coccineum: Genomic Comparison of Closely Related Tanacetum-Family Plants.</title>
        <authorList>
            <person name="Yamashiro T."/>
            <person name="Shiraishi A."/>
            <person name="Nakayama K."/>
            <person name="Satake H."/>
        </authorList>
    </citation>
    <scope>NUCLEOTIDE SEQUENCE</scope>
</reference>
<reference evidence="2" key="2">
    <citation type="submission" date="2022-01" db="EMBL/GenBank/DDBJ databases">
        <authorList>
            <person name="Yamashiro T."/>
            <person name="Shiraishi A."/>
            <person name="Satake H."/>
            <person name="Nakayama K."/>
        </authorList>
    </citation>
    <scope>NUCLEOTIDE SEQUENCE</scope>
</reference>
<keyword evidence="3" id="KW-1185">Reference proteome</keyword>
<organism evidence="2 3">
    <name type="scientific">Tanacetum coccineum</name>
    <dbReference type="NCBI Taxonomy" id="301880"/>
    <lineage>
        <taxon>Eukaryota</taxon>
        <taxon>Viridiplantae</taxon>
        <taxon>Streptophyta</taxon>
        <taxon>Embryophyta</taxon>
        <taxon>Tracheophyta</taxon>
        <taxon>Spermatophyta</taxon>
        <taxon>Magnoliopsida</taxon>
        <taxon>eudicotyledons</taxon>
        <taxon>Gunneridae</taxon>
        <taxon>Pentapetalae</taxon>
        <taxon>asterids</taxon>
        <taxon>campanulids</taxon>
        <taxon>Asterales</taxon>
        <taxon>Asteraceae</taxon>
        <taxon>Asteroideae</taxon>
        <taxon>Anthemideae</taxon>
        <taxon>Anthemidinae</taxon>
        <taxon>Tanacetum</taxon>
    </lineage>
</organism>
<evidence type="ECO:0000256" key="1">
    <source>
        <dbReference type="SAM" id="MobiDB-lite"/>
    </source>
</evidence>
<protein>
    <submittedName>
        <fullName evidence="2">Uncharacterized protein</fullName>
    </submittedName>
</protein>
<name>A0ABQ5FR27_9ASTR</name>
<accession>A0ABQ5FR27</accession>
<feature type="compositionally biased region" description="Polar residues" evidence="1">
    <location>
        <begin position="131"/>
        <end position="153"/>
    </location>
</feature>
<comment type="caution">
    <text evidence="2">The sequence shown here is derived from an EMBL/GenBank/DDBJ whole genome shotgun (WGS) entry which is preliminary data.</text>
</comment>
<dbReference type="Proteomes" id="UP001151760">
    <property type="component" value="Unassembled WGS sequence"/>
</dbReference>
<proteinExistence type="predicted"/>
<evidence type="ECO:0000313" key="2">
    <source>
        <dbReference type="EMBL" id="GJT65328.1"/>
    </source>
</evidence>
<gene>
    <name evidence="2" type="ORF">Tco_1016808</name>
</gene>
<dbReference type="EMBL" id="BQNB010017623">
    <property type="protein sequence ID" value="GJT65328.1"/>
    <property type="molecule type" value="Genomic_DNA"/>
</dbReference>